<dbReference type="VEuPathDB" id="FungiDB:SDRG_07328"/>
<protein>
    <recommendedName>
        <fullName evidence="5">Secreted protein</fullName>
    </recommendedName>
</protein>
<dbReference type="AlphaFoldDB" id="T0QB37"/>
<dbReference type="OrthoDB" id="75510at2759"/>
<keyword evidence="2" id="KW-0732">Signal</keyword>
<accession>T0QB37</accession>
<dbReference type="RefSeq" id="XP_008611378.1">
    <property type="nucleotide sequence ID" value="XM_008613156.1"/>
</dbReference>
<keyword evidence="4" id="KW-1185">Reference proteome</keyword>
<evidence type="ECO:0000256" key="1">
    <source>
        <dbReference type="SAM" id="MobiDB-lite"/>
    </source>
</evidence>
<organism evidence="3 4">
    <name type="scientific">Saprolegnia diclina (strain VS20)</name>
    <dbReference type="NCBI Taxonomy" id="1156394"/>
    <lineage>
        <taxon>Eukaryota</taxon>
        <taxon>Sar</taxon>
        <taxon>Stramenopiles</taxon>
        <taxon>Oomycota</taxon>
        <taxon>Saprolegniomycetes</taxon>
        <taxon>Saprolegniales</taxon>
        <taxon>Saprolegniaceae</taxon>
        <taxon>Saprolegnia</taxon>
    </lineage>
</organism>
<evidence type="ECO:0000256" key="2">
    <source>
        <dbReference type="SAM" id="SignalP"/>
    </source>
</evidence>
<feature type="signal peptide" evidence="2">
    <location>
        <begin position="1"/>
        <end position="16"/>
    </location>
</feature>
<evidence type="ECO:0008006" key="5">
    <source>
        <dbReference type="Google" id="ProtNLM"/>
    </source>
</evidence>
<feature type="compositionally biased region" description="Low complexity" evidence="1">
    <location>
        <begin position="176"/>
        <end position="202"/>
    </location>
</feature>
<dbReference type="InParanoid" id="T0QB37"/>
<reference evidence="3 4" key="1">
    <citation type="submission" date="2012-04" db="EMBL/GenBank/DDBJ databases">
        <title>The Genome Sequence of Saprolegnia declina VS20.</title>
        <authorList>
            <consortium name="The Broad Institute Genome Sequencing Platform"/>
            <person name="Russ C."/>
            <person name="Nusbaum C."/>
            <person name="Tyler B."/>
            <person name="van West P."/>
            <person name="Dieguez-Uribeondo J."/>
            <person name="de Bruijn I."/>
            <person name="Tripathy S."/>
            <person name="Jiang R."/>
            <person name="Young S.K."/>
            <person name="Zeng Q."/>
            <person name="Gargeya S."/>
            <person name="Fitzgerald M."/>
            <person name="Haas B."/>
            <person name="Abouelleil A."/>
            <person name="Alvarado L."/>
            <person name="Arachchi H.M."/>
            <person name="Berlin A."/>
            <person name="Chapman S.B."/>
            <person name="Goldberg J."/>
            <person name="Griggs A."/>
            <person name="Gujja S."/>
            <person name="Hansen M."/>
            <person name="Howarth C."/>
            <person name="Imamovic A."/>
            <person name="Larimer J."/>
            <person name="McCowen C."/>
            <person name="Montmayeur A."/>
            <person name="Murphy C."/>
            <person name="Neiman D."/>
            <person name="Pearson M."/>
            <person name="Priest M."/>
            <person name="Roberts A."/>
            <person name="Saif S."/>
            <person name="Shea T."/>
            <person name="Sisk P."/>
            <person name="Sykes S."/>
            <person name="Wortman J."/>
            <person name="Nusbaum C."/>
            <person name="Birren B."/>
        </authorList>
    </citation>
    <scope>NUCLEOTIDE SEQUENCE [LARGE SCALE GENOMIC DNA]</scope>
    <source>
        <strain evidence="3 4">VS20</strain>
    </source>
</reference>
<gene>
    <name evidence="3" type="ORF">SDRG_07328</name>
</gene>
<dbReference type="Proteomes" id="UP000030762">
    <property type="component" value="Unassembled WGS sequence"/>
</dbReference>
<name>T0QB37_SAPDV</name>
<feature type="chain" id="PRO_5004583180" description="Secreted protein" evidence="2">
    <location>
        <begin position="17"/>
        <end position="230"/>
    </location>
</feature>
<proteinExistence type="predicted"/>
<dbReference type="EMBL" id="JH767152">
    <property type="protein sequence ID" value="EQC35094.1"/>
    <property type="molecule type" value="Genomic_DNA"/>
</dbReference>
<sequence>MKFFAVLLAAVAIVFAQETTTDAPTTKPAASKTPAPTKCARQYTSPCTTAADCGDLNGFNLTCITSGDNKMCSFNGGVAVINVRQNSSADGLVHQYGDCTINQCNSGHGFTEDKTNIITCQETLACVKEINDKPGVVLRSQCHTCGSCKAQSVKETRFDCTKVCPKTPAPTTKSLAPGATAAPGSGSGSTATTTRAPKTAAPVATTAPSSASSLFASGVVVAAIAFAQLC</sequence>
<dbReference type="GeneID" id="19948055"/>
<feature type="region of interest" description="Disordered" evidence="1">
    <location>
        <begin position="174"/>
        <end position="202"/>
    </location>
</feature>
<evidence type="ECO:0000313" key="4">
    <source>
        <dbReference type="Proteomes" id="UP000030762"/>
    </source>
</evidence>
<evidence type="ECO:0000313" key="3">
    <source>
        <dbReference type="EMBL" id="EQC35094.1"/>
    </source>
</evidence>